<evidence type="ECO:0000256" key="1">
    <source>
        <dbReference type="ARBA" id="ARBA00012493"/>
    </source>
</evidence>
<proteinExistence type="predicted"/>
<dbReference type="InterPro" id="IPR001995">
    <property type="entry name" value="Peptidase_A2_cat"/>
</dbReference>
<dbReference type="Pfam" id="PF00078">
    <property type="entry name" value="RVT_1"/>
    <property type="match status" value="1"/>
</dbReference>
<evidence type="ECO:0000256" key="10">
    <source>
        <dbReference type="ARBA" id="ARBA00022842"/>
    </source>
</evidence>
<keyword evidence="5" id="KW-0540">Nuclease</keyword>
<keyword evidence="17" id="KW-0511">Multifunctional enzyme</keyword>
<evidence type="ECO:0000313" key="19">
    <source>
        <dbReference type="EMBL" id="KAE8241209.1"/>
    </source>
</evidence>
<keyword evidence="6" id="KW-0479">Metal-binding</keyword>
<dbReference type="InterPro" id="IPR001584">
    <property type="entry name" value="Integrase_cat-core"/>
</dbReference>
<dbReference type="Gene3D" id="3.30.70.270">
    <property type="match status" value="2"/>
</dbReference>
<keyword evidence="10" id="KW-0460">Magnesium</keyword>
<dbReference type="Gene3D" id="2.40.70.10">
    <property type="entry name" value="Acid Proteases"/>
    <property type="match status" value="1"/>
</dbReference>
<dbReference type="GO" id="GO:0006310">
    <property type="term" value="P:DNA recombination"/>
    <property type="evidence" value="ECO:0007669"/>
    <property type="project" value="UniProtKB-KW"/>
</dbReference>
<evidence type="ECO:0000256" key="2">
    <source>
        <dbReference type="ARBA" id="ARBA00022670"/>
    </source>
</evidence>
<dbReference type="InterPro" id="IPR043502">
    <property type="entry name" value="DNA/RNA_pol_sf"/>
</dbReference>
<dbReference type="GO" id="GO:0003723">
    <property type="term" value="F:RNA binding"/>
    <property type="evidence" value="ECO:0007669"/>
    <property type="project" value="UniProtKB-KW"/>
</dbReference>
<dbReference type="GO" id="GO:0004190">
    <property type="term" value="F:aspartic-type endopeptidase activity"/>
    <property type="evidence" value="ECO:0007669"/>
    <property type="project" value="UniProtKB-KW"/>
</dbReference>
<evidence type="ECO:0000256" key="15">
    <source>
        <dbReference type="ARBA" id="ARBA00023125"/>
    </source>
</evidence>
<dbReference type="GO" id="GO:0004519">
    <property type="term" value="F:endonuclease activity"/>
    <property type="evidence" value="ECO:0007669"/>
    <property type="project" value="UniProtKB-KW"/>
</dbReference>
<dbReference type="PANTHER" id="PTHR37984">
    <property type="entry name" value="PROTEIN CBG26694"/>
    <property type="match status" value="1"/>
</dbReference>
<evidence type="ECO:0000256" key="6">
    <source>
        <dbReference type="ARBA" id="ARBA00022723"/>
    </source>
</evidence>
<protein>
    <recommendedName>
        <fullName evidence="1">RNA-directed DNA polymerase</fullName>
        <ecNumber evidence="1">2.7.7.49</ecNumber>
    </recommendedName>
</protein>
<dbReference type="InterPro" id="IPR012337">
    <property type="entry name" value="RNaseH-like_sf"/>
</dbReference>
<evidence type="ECO:0000256" key="16">
    <source>
        <dbReference type="ARBA" id="ARBA00023172"/>
    </source>
</evidence>
<dbReference type="SUPFAM" id="SSF50630">
    <property type="entry name" value="Acid proteases"/>
    <property type="match status" value="1"/>
</dbReference>
<evidence type="ECO:0000256" key="11">
    <source>
        <dbReference type="ARBA" id="ARBA00022884"/>
    </source>
</evidence>
<keyword evidence="4" id="KW-0548">Nucleotidyltransferase</keyword>
<evidence type="ECO:0000256" key="12">
    <source>
        <dbReference type="ARBA" id="ARBA00022908"/>
    </source>
</evidence>
<evidence type="ECO:0000256" key="14">
    <source>
        <dbReference type="ARBA" id="ARBA00022932"/>
    </source>
</evidence>
<dbReference type="Gene3D" id="1.10.340.70">
    <property type="match status" value="1"/>
</dbReference>
<gene>
    <name evidence="19" type="ORF">A4X13_0g7518</name>
</gene>
<dbReference type="InterPro" id="IPR043128">
    <property type="entry name" value="Rev_trsase/Diguanyl_cyclase"/>
</dbReference>
<evidence type="ECO:0000256" key="8">
    <source>
        <dbReference type="ARBA" id="ARBA00022759"/>
    </source>
</evidence>
<dbReference type="InterPro" id="IPR021109">
    <property type="entry name" value="Peptidase_aspartic_dom_sf"/>
</dbReference>
<comment type="caution">
    <text evidence="19">The sequence shown here is derived from an EMBL/GenBank/DDBJ whole genome shotgun (WGS) entry which is preliminary data.</text>
</comment>
<dbReference type="GO" id="GO:0003887">
    <property type="term" value="F:DNA-directed DNA polymerase activity"/>
    <property type="evidence" value="ECO:0007669"/>
    <property type="project" value="UniProtKB-KW"/>
</dbReference>
<dbReference type="PANTHER" id="PTHR37984:SF5">
    <property type="entry name" value="PROTEIN NYNRIN-LIKE"/>
    <property type="match status" value="1"/>
</dbReference>
<organism evidence="19 20">
    <name type="scientific">Tilletia indica</name>
    <dbReference type="NCBI Taxonomy" id="43049"/>
    <lineage>
        <taxon>Eukaryota</taxon>
        <taxon>Fungi</taxon>
        <taxon>Dikarya</taxon>
        <taxon>Basidiomycota</taxon>
        <taxon>Ustilaginomycotina</taxon>
        <taxon>Exobasidiomycetes</taxon>
        <taxon>Tilletiales</taxon>
        <taxon>Tilletiaceae</taxon>
        <taxon>Tilletia</taxon>
    </lineage>
</organism>
<dbReference type="EC" id="2.7.7.49" evidence="1"/>
<keyword evidence="15" id="KW-0238">DNA-binding</keyword>
<evidence type="ECO:0000256" key="7">
    <source>
        <dbReference type="ARBA" id="ARBA00022750"/>
    </source>
</evidence>
<evidence type="ECO:0000256" key="4">
    <source>
        <dbReference type="ARBA" id="ARBA00022695"/>
    </source>
</evidence>
<dbReference type="Gene3D" id="3.10.10.10">
    <property type="entry name" value="HIV Type 1 Reverse Transcriptase, subunit A, domain 1"/>
    <property type="match status" value="1"/>
</dbReference>
<dbReference type="InterPro" id="IPR000477">
    <property type="entry name" value="RT_dom"/>
</dbReference>
<dbReference type="GO" id="GO:0005634">
    <property type="term" value="C:nucleus"/>
    <property type="evidence" value="ECO:0007669"/>
    <property type="project" value="UniProtKB-ARBA"/>
</dbReference>
<evidence type="ECO:0000256" key="9">
    <source>
        <dbReference type="ARBA" id="ARBA00022801"/>
    </source>
</evidence>
<keyword evidence="8" id="KW-0255">Endonuclease</keyword>
<dbReference type="PROSITE" id="PS50994">
    <property type="entry name" value="INTEGRASE"/>
    <property type="match status" value="1"/>
</dbReference>
<evidence type="ECO:0000313" key="20">
    <source>
        <dbReference type="Proteomes" id="UP000077521"/>
    </source>
</evidence>
<evidence type="ECO:0000256" key="5">
    <source>
        <dbReference type="ARBA" id="ARBA00022722"/>
    </source>
</evidence>
<dbReference type="PROSITE" id="PS50175">
    <property type="entry name" value="ASP_PROT_RETROV"/>
    <property type="match status" value="1"/>
</dbReference>
<dbReference type="PROSITE" id="PS50878">
    <property type="entry name" value="RT_POL"/>
    <property type="match status" value="1"/>
</dbReference>
<dbReference type="InterPro" id="IPR041577">
    <property type="entry name" value="RT_RNaseH_2"/>
</dbReference>
<dbReference type="SUPFAM" id="SSF53098">
    <property type="entry name" value="Ribonuclease H-like"/>
    <property type="match status" value="1"/>
</dbReference>
<keyword evidence="2" id="KW-0645">Protease</keyword>
<keyword evidence="7" id="KW-0064">Aspartyl protease</keyword>
<feature type="compositionally biased region" description="Low complexity" evidence="18">
    <location>
        <begin position="1157"/>
        <end position="1176"/>
    </location>
</feature>
<feature type="region of interest" description="Disordered" evidence="18">
    <location>
        <begin position="1140"/>
        <end position="1199"/>
    </location>
</feature>
<keyword evidence="12" id="KW-0229">DNA integration</keyword>
<dbReference type="Pfam" id="PF17921">
    <property type="entry name" value="Integrase_H2C2"/>
    <property type="match status" value="1"/>
</dbReference>
<dbReference type="CDD" id="cd01647">
    <property type="entry name" value="RT_LTR"/>
    <property type="match status" value="1"/>
</dbReference>
<evidence type="ECO:0000256" key="3">
    <source>
        <dbReference type="ARBA" id="ARBA00022679"/>
    </source>
</evidence>
<dbReference type="CDD" id="cd00303">
    <property type="entry name" value="retropepsin_like"/>
    <property type="match status" value="1"/>
</dbReference>
<dbReference type="InterPro" id="IPR036397">
    <property type="entry name" value="RNaseH_sf"/>
</dbReference>
<dbReference type="GO" id="GO:0006508">
    <property type="term" value="P:proteolysis"/>
    <property type="evidence" value="ECO:0007669"/>
    <property type="project" value="UniProtKB-KW"/>
</dbReference>
<dbReference type="InterPro" id="IPR050951">
    <property type="entry name" value="Retrovirus_Pol_polyprotein"/>
</dbReference>
<dbReference type="InterPro" id="IPR056924">
    <property type="entry name" value="SH3_Tf2-1"/>
</dbReference>
<dbReference type="GO" id="GO:0046872">
    <property type="term" value="F:metal ion binding"/>
    <property type="evidence" value="ECO:0007669"/>
    <property type="project" value="UniProtKB-KW"/>
</dbReference>
<dbReference type="Proteomes" id="UP000077521">
    <property type="component" value="Unassembled WGS sequence"/>
</dbReference>
<dbReference type="SUPFAM" id="SSF56672">
    <property type="entry name" value="DNA/RNA polymerases"/>
    <property type="match status" value="2"/>
</dbReference>
<dbReference type="InterPro" id="IPR041373">
    <property type="entry name" value="RT_RNaseH"/>
</dbReference>
<accession>A0A177T8Q8</accession>
<sequence length="1353" mass="149298">MGKDVQPLSRDTRRFGNVVQLPKNPAAGTGKGFRQHVPLTAHVRVNATDGRCMQTLLDTGASLSVVDAALLDRLGGAPQGDSMDVHGLGNVRTLGWTTMTIFLDAVDPQGRHAHLEFDQDFHVLPSFAPGLCLGADFIGTHDVSLTPILKRGRIGRYTFDINERVTGPYAKEAELCVKDEVVMLPGEQRWVTIDTTSLMPAVEYTVAPRLSVSPDETVRLTGPAGILTHRAQQRILLGNYGSASHVLSPGTIIADAFAARVGDRVSDTESVFTLQTYPTDSVDDASTRAPPPPVPDSADAAAPLDAFEGLDHDGGLMHDAAVTMVDDHFRVGVDALGNPPEAVVALLRQHSEAFALDGRPGRVRGHEMEINLRPDANLRPEAPRRASPEKRRAMDAALDQLLDWDVIEPSTSPVSFPVLMVRQYTKWRFCVDYRQLNTETIPDRYPLPTIDGIFHTLCGKKVFSSLDAIRGYHQLDIMEEDRWKTAFVCHRGLYQYKRVPFGLRNAPSIFQRFMDHLLGPLRWNQAVIYIDDTVIATDTLEEHLEALDQLLHSARRLGLKFSPSKCTFAVPSLVLLGRKVSGAGVAIWSERAKAVSDLARPTTLQELYHILGLFGYYRAFIPNFALVAAPLTRLLRGWRYENNDGQTRLVNTEGKAVTASRVPISWDEPQQQSFDRLRAAIANPPILAHPDPTKPYQLYVDASGQGFGAILHQIQVRSTGSVPPPAPDVGQLHHLSLGQLPSPDARRRWMTWLRKDRHFAPILRRLEASGSADAEWRVQDGVLVRLRDDRLALPDGALAELLRVVHDGNGHFGFVKTFMALSRHFWRPNLSGAVRAWVKHCRVCQLTKRVPKVGELDITQDPGLPFETISLDLLYPFPRSAAGNDAVLAILDVFSRMILLTPCHRDITAEGIAAIVSDRILRFGWRPRRVVTDSEARVSGSVMTALAQSLGATLTPSSPYHQQANHVERAIQTAQHVLRALSVDSRAHWDRRALPATELAINSTPSVSTGQRPFDLIFISHPDIVHAVFDSAEHPGVGSFPEWLAAAVERLAEAKEVMEVARQEQKRQYDAAHAALPRLQVGDQVYVRLADRPIPSLATDRLSARKIGPFPIVEVLSPHRVRLALPAHLDIESVFNVEQLDRAPPGPDPFQSDRHPSVPTSSPVLLPTPLPQSTSPRAADSSLPVDEPSLPPRSRQPPHSLREFHLGVMAGPGSTPEWEDLLRGPIVKPRQVEVDGTSYTLTEQPVAFLSKLTSPAESRLVAPELELCCLAWAFSKLAHLLEGAQVTVITDHAPMEKMLRSTANITYGPTITRCRAILMPQLPNLRFVYRQGSTHINVDALSRLLPDQGRSAS</sequence>
<dbReference type="GO" id="GO:0003677">
    <property type="term" value="F:DNA binding"/>
    <property type="evidence" value="ECO:0007669"/>
    <property type="project" value="UniProtKB-KW"/>
</dbReference>
<dbReference type="InterPro" id="IPR041588">
    <property type="entry name" value="Integrase_H2C2"/>
</dbReference>
<feature type="region of interest" description="Disordered" evidence="18">
    <location>
        <begin position="277"/>
        <end position="297"/>
    </location>
</feature>
<dbReference type="Pfam" id="PF24626">
    <property type="entry name" value="SH3_Tf2-1"/>
    <property type="match status" value="1"/>
</dbReference>
<dbReference type="Pfam" id="PF17919">
    <property type="entry name" value="RT_RNaseH_2"/>
    <property type="match status" value="1"/>
</dbReference>
<reference evidence="19" key="1">
    <citation type="submission" date="2016-04" db="EMBL/GenBank/DDBJ databases">
        <authorList>
            <person name="Nguyen H.D."/>
            <person name="Samba Siva P."/>
            <person name="Cullis J."/>
            <person name="Levesque C.A."/>
            <person name="Hambleton S."/>
        </authorList>
    </citation>
    <scope>NUCLEOTIDE SEQUENCE</scope>
    <source>
        <strain evidence="19">DAOMC 236416</strain>
    </source>
</reference>
<dbReference type="GO" id="GO:0003964">
    <property type="term" value="F:RNA-directed DNA polymerase activity"/>
    <property type="evidence" value="ECO:0007669"/>
    <property type="project" value="UniProtKB-KW"/>
</dbReference>
<keyword evidence="9" id="KW-0378">Hydrolase</keyword>
<name>A0A177T8Q8_9BASI</name>
<keyword evidence="20" id="KW-1185">Reference proteome</keyword>
<keyword evidence="16" id="KW-0233">DNA recombination</keyword>
<evidence type="ECO:0000256" key="13">
    <source>
        <dbReference type="ARBA" id="ARBA00022918"/>
    </source>
</evidence>
<dbReference type="GO" id="GO:0015074">
    <property type="term" value="P:DNA integration"/>
    <property type="evidence" value="ECO:0007669"/>
    <property type="project" value="UniProtKB-KW"/>
</dbReference>
<keyword evidence="3" id="KW-0808">Transferase</keyword>
<dbReference type="EMBL" id="LWDF02000952">
    <property type="protein sequence ID" value="KAE8241209.1"/>
    <property type="molecule type" value="Genomic_DNA"/>
</dbReference>
<dbReference type="FunFam" id="3.30.70.270:FF:000020">
    <property type="entry name" value="Transposon Tf2-6 polyprotein-like Protein"/>
    <property type="match status" value="1"/>
</dbReference>
<reference evidence="19" key="2">
    <citation type="journal article" date="2019" name="IMA Fungus">
        <title>Genome sequencing and comparison of five Tilletia species to identify candidate genes for the detection of regulated species infecting wheat.</title>
        <authorList>
            <person name="Nguyen H.D.T."/>
            <person name="Sultana T."/>
            <person name="Kesanakurti P."/>
            <person name="Hambleton S."/>
        </authorList>
    </citation>
    <scope>NUCLEOTIDE SEQUENCE</scope>
    <source>
        <strain evidence="19">DAOMC 236416</strain>
    </source>
</reference>
<keyword evidence="13" id="KW-0695">RNA-directed DNA polymerase</keyword>
<dbReference type="Gene3D" id="3.30.420.10">
    <property type="entry name" value="Ribonuclease H-like superfamily/Ribonuclease H"/>
    <property type="match status" value="1"/>
</dbReference>
<keyword evidence="11" id="KW-0694">RNA-binding</keyword>
<dbReference type="Pfam" id="PF17917">
    <property type="entry name" value="RT_RNaseH"/>
    <property type="match status" value="1"/>
</dbReference>
<evidence type="ECO:0000256" key="17">
    <source>
        <dbReference type="ARBA" id="ARBA00023268"/>
    </source>
</evidence>
<keyword evidence="14" id="KW-0239">DNA-directed DNA polymerase</keyword>
<evidence type="ECO:0000256" key="18">
    <source>
        <dbReference type="SAM" id="MobiDB-lite"/>
    </source>
</evidence>